<keyword evidence="2" id="KW-0808">Transferase</keyword>
<evidence type="ECO:0000256" key="3">
    <source>
        <dbReference type="ARBA" id="ARBA00022801"/>
    </source>
</evidence>
<dbReference type="Pfam" id="PF04970">
    <property type="entry name" value="LRAT"/>
    <property type="match status" value="1"/>
</dbReference>
<feature type="domain" description="LRAT" evidence="5">
    <location>
        <begin position="39"/>
        <end position="148"/>
    </location>
</feature>
<dbReference type="PANTHER" id="PTHR13943">
    <property type="entry name" value="HRAS-LIKE SUPPRESSOR - RELATED"/>
    <property type="match status" value="1"/>
</dbReference>
<evidence type="ECO:0000259" key="5">
    <source>
        <dbReference type="PROSITE" id="PS51934"/>
    </source>
</evidence>
<accession>A0ABN9M182</accession>
<dbReference type="Gene3D" id="3.90.1720.10">
    <property type="entry name" value="endopeptidase domain like (from Nostoc punctiforme)"/>
    <property type="match status" value="1"/>
</dbReference>
<evidence type="ECO:0000313" key="6">
    <source>
        <dbReference type="EMBL" id="CAJ0956251.1"/>
    </source>
</evidence>
<dbReference type="InterPro" id="IPR007053">
    <property type="entry name" value="LRAT_dom"/>
</dbReference>
<evidence type="ECO:0000256" key="1">
    <source>
        <dbReference type="ARBA" id="ARBA00007824"/>
    </source>
</evidence>
<reference evidence="6" key="1">
    <citation type="submission" date="2023-07" db="EMBL/GenBank/DDBJ databases">
        <authorList>
            <person name="Stuckert A."/>
        </authorList>
    </citation>
    <scope>NUCLEOTIDE SEQUENCE</scope>
</reference>
<dbReference type="EMBL" id="CAUEEQ010041667">
    <property type="protein sequence ID" value="CAJ0956251.1"/>
    <property type="molecule type" value="Genomic_DNA"/>
</dbReference>
<comment type="similarity">
    <text evidence="1">Belongs to the H-rev107 family.</text>
</comment>
<dbReference type="PROSITE" id="PS51934">
    <property type="entry name" value="LRAT"/>
    <property type="match status" value="1"/>
</dbReference>
<gene>
    <name evidence="6" type="ORF">RIMI_LOCUS15467093</name>
</gene>
<keyword evidence="4" id="KW-0443">Lipid metabolism</keyword>
<comment type="caution">
    <text evidence="6">The sequence shown here is derived from an EMBL/GenBank/DDBJ whole genome shotgun (WGS) entry which is preliminary data.</text>
</comment>
<evidence type="ECO:0000256" key="4">
    <source>
        <dbReference type="ARBA" id="ARBA00023098"/>
    </source>
</evidence>
<evidence type="ECO:0000256" key="2">
    <source>
        <dbReference type="ARBA" id="ARBA00022679"/>
    </source>
</evidence>
<dbReference type="InterPro" id="IPR051496">
    <property type="entry name" value="H-rev107_PLA/AT"/>
</dbReference>
<keyword evidence="3" id="KW-0378">Hydrolase</keyword>
<keyword evidence="7" id="KW-1185">Reference proteome</keyword>
<sequence>MKVNYLEYKSPVCCVICSVRKNQLSDTFIEGPLPQPGDLIEFNHGFYDHWGVCVEDGKVVHLTDPKGLGSFSTSLGAVAVVKEESLADSPHDYKVNNKYDKKADPYPPGKIVKAARMEVGKIRKFDLLKANCEHFVTALRYGIAFCEQVIYQQFTSV</sequence>
<organism evidence="6 7">
    <name type="scientific">Ranitomeya imitator</name>
    <name type="common">mimic poison frog</name>
    <dbReference type="NCBI Taxonomy" id="111125"/>
    <lineage>
        <taxon>Eukaryota</taxon>
        <taxon>Metazoa</taxon>
        <taxon>Chordata</taxon>
        <taxon>Craniata</taxon>
        <taxon>Vertebrata</taxon>
        <taxon>Euteleostomi</taxon>
        <taxon>Amphibia</taxon>
        <taxon>Batrachia</taxon>
        <taxon>Anura</taxon>
        <taxon>Neobatrachia</taxon>
        <taxon>Hyloidea</taxon>
        <taxon>Dendrobatidae</taxon>
        <taxon>Dendrobatinae</taxon>
        <taxon>Ranitomeya</taxon>
    </lineage>
</organism>
<protein>
    <recommendedName>
        <fullName evidence="5">LRAT domain-containing protein</fullName>
    </recommendedName>
</protein>
<dbReference type="PANTHER" id="PTHR13943:SF31">
    <property type="entry name" value="PHOSPHOLIPASE A AND ACYLTRANSFERASE 3"/>
    <property type="match status" value="1"/>
</dbReference>
<proteinExistence type="inferred from homology"/>
<dbReference type="Proteomes" id="UP001176940">
    <property type="component" value="Unassembled WGS sequence"/>
</dbReference>
<evidence type="ECO:0000313" key="7">
    <source>
        <dbReference type="Proteomes" id="UP001176940"/>
    </source>
</evidence>
<name>A0ABN9M182_9NEOB</name>